<comment type="caution">
    <text evidence="5">The sequence shown here is derived from an EMBL/GenBank/DDBJ whole genome shotgun (WGS) entry which is preliminary data.</text>
</comment>
<gene>
    <name evidence="5" type="ORF">EH243_13020</name>
</gene>
<evidence type="ECO:0000256" key="1">
    <source>
        <dbReference type="ARBA" id="ARBA00001954"/>
    </source>
</evidence>
<dbReference type="EMBL" id="RQXW01000011">
    <property type="protein sequence ID" value="RTE65352.1"/>
    <property type="molecule type" value="Genomic_DNA"/>
</dbReference>
<dbReference type="GO" id="GO:0016706">
    <property type="term" value="F:2-oxoglutarate-dependent dioxygenase activity"/>
    <property type="evidence" value="ECO:0007669"/>
    <property type="project" value="UniProtKB-ARBA"/>
</dbReference>
<protein>
    <submittedName>
        <fullName evidence="5">Taurine catabolism dioxygenase TauD</fullName>
    </submittedName>
</protein>
<keyword evidence="2" id="KW-0560">Oxidoreductase</keyword>
<proteinExistence type="predicted"/>
<sequence length="256" mass="29380">MSEKLTGKPKKVMRLPLGSTLIGRTHAFVQIDIKQIRNSGYQIIRNFGTDVQEFEKVFDHISSSQLYYSERIGSVCHQYHVEVSSNNLSQQMRTGGFHSDFMFQEHPPEYIALLCLQTDPKHPFYGRNQVVAMSPLIQRLHEGFSLSLEALLERQLPYHFTNGQHFNLPLLSNIHGQLQFKYHQHLVTENKATSTYIAQLHAAMIDVAEDVCLNLGDVLILSNHHALHRRGECTVSHDSTKNVWNSRKMASIRFNL</sequence>
<evidence type="ECO:0000259" key="4">
    <source>
        <dbReference type="Pfam" id="PF02668"/>
    </source>
</evidence>
<accession>A0A430KPG1</accession>
<keyword evidence="3" id="KW-0045">Antibiotic biosynthesis</keyword>
<dbReference type="Gene3D" id="3.60.130.10">
    <property type="entry name" value="Clavaminate synthase-like"/>
    <property type="match status" value="1"/>
</dbReference>
<dbReference type="GO" id="GO:0017000">
    <property type="term" value="P:antibiotic biosynthetic process"/>
    <property type="evidence" value="ECO:0007669"/>
    <property type="project" value="UniProtKB-KW"/>
</dbReference>
<dbReference type="RefSeq" id="WP_126159109.1">
    <property type="nucleotide sequence ID" value="NZ_RQXW01000011.1"/>
</dbReference>
<reference evidence="5 6" key="1">
    <citation type="submission" date="2018-11" db="EMBL/GenBank/DDBJ databases">
        <title>The draft genome sequence of Amphritea opalescens ANRC-JH13T.</title>
        <authorList>
            <person name="Fang Z."/>
            <person name="Zhang Y."/>
            <person name="Han X."/>
        </authorList>
    </citation>
    <scope>NUCLEOTIDE SEQUENCE [LARGE SCALE GENOMIC DNA]</scope>
    <source>
        <strain evidence="5 6">ANRC-JH13</strain>
    </source>
</reference>
<evidence type="ECO:0000313" key="6">
    <source>
        <dbReference type="Proteomes" id="UP000283087"/>
    </source>
</evidence>
<feature type="domain" description="TauD/TfdA-like" evidence="4">
    <location>
        <begin position="37"/>
        <end position="232"/>
    </location>
</feature>
<dbReference type="PANTHER" id="PTHR10696">
    <property type="entry name" value="GAMMA-BUTYROBETAINE HYDROXYLASE-RELATED"/>
    <property type="match status" value="1"/>
</dbReference>
<evidence type="ECO:0000256" key="2">
    <source>
        <dbReference type="ARBA" id="ARBA00023002"/>
    </source>
</evidence>
<dbReference type="OrthoDB" id="581608at2"/>
<dbReference type="InterPro" id="IPR042098">
    <property type="entry name" value="TauD-like_sf"/>
</dbReference>
<dbReference type="Proteomes" id="UP000283087">
    <property type="component" value="Unassembled WGS sequence"/>
</dbReference>
<dbReference type="PANTHER" id="PTHR10696:SF56">
    <property type="entry name" value="TAUD_TFDA-LIKE DOMAIN-CONTAINING PROTEIN"/>
    <property type="match status" value="1"/>
</dbReference>
<comment type="cofactor">
    <cofactor evidence="1">
        <name>Fe(2+)</name>
        <dbReference type="ChEBI" id="CHEBI:29033"/>
    </cofactor>
</comment>
<keyword evidence="5" id="KW-0223">Dioxygenase</keyword>
<evidence type="ECO:0000256" key="3">
    <source>
        <dbReference type="ARBA" id="ARBA00023194"/>
    </source>
</evidence>
<name>A0A430KPG1_9GAMM</name>
<dbReference type="AlphaFoldDB" id="A0A430KPG1"/>
<keyword evidence="6" id="KW-1185">Reference proteome</keyword>
<dbReference type="SUPFAM" id="SSF51197">
    <property type="entry name" value="Clavaminate synthase-like"/>
    <property type="match status" value="1"/>
</dbReference>
<dbReference type="InterPro" id="IPR003819">
    <property type="entry name" value="TauD/TfdA-like"/>
</dbReference>
<dbReference type="Pfam" id="PF02668">
    <property type="entry name" value="TauD"/>
    <property type="match status" value="1"/>
</dbReference>
<organism evidence="5 6">
    <name type="scientific">Amphritea opalescens</name>
    <dbReference type="NCBI Taxonomy" id="2490544"/>
    <lineage>
        <taxon>Bacteria</taxon>
        <taxon>Pseudomonadati</taxon>
        <taxon>Pseudomonadota</taxon>
        <taxon>Gammaproteobacteria</taxon>
        <taxon>Oceanospirillales</taxon>
        <taxon>Oceanospirillaceae</taxon>
        <taxon>Amphritea</taxon>
    </lineage>
</organism>
<dbReference type="InterPro" id="IPR050411">
    <property type="entry name" value="AlphaKG_dependent_hydroxylases"/>
</dbReference>
<evidence type="ECO:0000313" key="5">
    <source>
        <dbReference type="EMBL" id="RTE65352.1"/>
    </source>
</evidence>